<feature type="transmembrane region" description="Helical" evidence="1">
    <location>
        <begin position="85"/>
        <end position="111"/>
    </location>
</feature>
<reference evidence="2 3" key="1">
    <citation type="submission" date="2015-12" db="EMBL/GenBank/DDBJ databases">
        <title>Draft genome sequence of Moniliophthora roreri, the causal agent of frosty pod rot of cacao.</title>
        <authorList>
            <person name="Aime M.C."/>
            <person name="Diaz-Valderrama J.R."/>
            <person name="Kijpornyongpan T."/>
            <person name="Phillips-Mora W."/>
        </authorList>
    </citation>
    <scope>NUCLEOTIDE SEQUENCE [LARGE SCALE GENOMIC DNA]</scope>
    <source>
        <strain evidence="2 3">MCA 2952</strain>
    </source>
</reference>
<sequence>MVIIKTSPSLRIPSSYQLRDSRRRRHPYLRCPICCDEEDGPYVPRIMDDELHLVQDVLAERRRILERDANADEEREGEIMEVRALVILYLVLLTTMLVRHLLMMGLLYRIASGTA</sequence>
<gene>
    <name evidence="2" type="ORF">WG66_17624</name>
</gene>
<name>A0A0W0F0H1_MONRR</name>
<dbReference type="Proteomes" id="UP000054988">
    <property type="component" value="Unassembled WGS sequence"/>
</dbReference>
<keyword evidence="1" id="KW-1133">Transmembrane helix</keyword>
<protein>
    <submittedName>
        <fullName evidence="2">Uncharacterized protein</fullName>
    </submittedName>
</protein>
<keyword evidence="1" id="KW-0812">Transmembrane</keyword>
<evidence type="ECO:0000256" key="1">
    <source>
        <dbReference type="SAM" id="Phobius"/>
    </source>
</evidence>
<accession>A0A0W0F0H1</accession>
<keyword evidence="1" id="KW-0472">Membrane</keyword>
<evidence type="ECO:0000313" key="3">
    <source>
        <dbReference type="Proteomes" id="UP000054988"/>
    </source>
</evidence>
<comment type="caution">
    <text evidence="2">The sequence shown here is derived from an EMBL/GenBank/DDBJ whole genome shotgun (WGS) entry which is preliminary data.</text>
</comment>
<proteinExistence type="predicted"/>
<dbReference type="EMBL" id="LATX01002412">
    <property type="protein sequence ID" value="KTB29745.1"/>
    <property type="molecule type" value="Genomic_DNA"/>
</dbReference>
<evidence type="ECO:0000313" key="2">
    <source>
        <dbReference type="EMBL" id="KTB29745.1"/>
    </source>
</evidence>
<dbReference type="AlphaFoldDB" id="A0A0W0F0H1"/>
<organism evidence="2 3">
    <name type="scientific">Moniliophthora roreri</name>
    <name type="common">Frosty pod rot fungus</name>
    <name type="synonym">Monilia roreri</name>
    <dbReference type="NCBI Taxonomy" id="221103"/>
    <lineage>
        <taxon>Eukaryota</taxon>
        <taxon>Fungi</taxon>
        <taxon>Dikarya</taxon>
        <taxon>Basidiomycota</taxon>
        <taxon>Agaricomycotina</taxon>
        <taxon>Agaricomycetes</taxon>
        <taxon>Agaricomycetidae</taxon>
        <taxon>Agaricales</taxon>
        <taxon>Marasmiineae</taxon>
        <taxon>Marasmiaceae</taxon>
        <taxon>Moniliophthora</taxon>
    </lineage>
</organism>